<reference evidence="2 3" key="1">
    <citation type="journal article" date="2020" name="Nature">
        <title>Six reference-quality genomes reveal evolution of bat adaptations.</title>
        <authorList>
            <person name="Jebb D."/>
            <person name="Huang Z."/>
            <person name="Pippel M."/>
            <person name="Hughes G.M."/>
            <person name="Lavrichenko K."/>
            <person name="Devanna P."/>
            <person name="Winkler S."/>
            <person name="Jermiin L.S."/>
            <person name="Skirmuntt E.C."/>
            <person name="Katzourakis A."/>
            <person name="Burkitt-Gray L."/>
            <person name="Ray D.A."/>
            <person name="Sullivan K.A.M."/>
            <person name="Roscito J.G."/>
            <person name="Kirilenko B.M."/>
            <person name="Davalos L.M."/>
            <person name="Corthals A.P."/>
            <person name="Power M.L."/>
            <person name="Jones G."/>
            <person name="Ransome R.D."/>
            <person name="Dechmann D.K.N."/>
            <person name="Locatelli A.G."/>
            <person name="Puechmaille S.J."/>
            <person name="Fedrigo O."/>
            <person name="Jarvis E.D."/>
            <person name="Hiller M."/>
            <person name="Vernes S.C."/>
            <person name="Myers E.W."/>
            <person name="Teeling E.C."/>
        </authorList>
    </citation>
    <scope>NUCLEOTIDE SEQUENCE [LARGE SCALE GENOMIC DNA]</scope>
    <source>
        <strain evidence="2">MPipKuh1</strain>
        <tissue evidence="2">Flight muscle</tissue>
    </source>
</reference>
<dbReference type="Pfam" id="PF03184">
    <property type="entry name" value="DDE_1"/>
    <property type="match status" value="1"/>
</dbReference>
<sequence length="204" mass="23184">MIAMDETAVFMGQSSQTTIEQRGASLVYIPSTAYESARVSCILAICLDGTKIPPLIISNGKKEKIERVLGVFILETEKAWATQAVIRKWVDLMLPLVMRGSQRGLLVWDAASTHHAKDMKTFLHERKIDQIMIPAGMTAYLQTLDIAIKKPFKDNLRMEINDYIENRMERNQRGNFVKPKLQEVVTWVKNSWEKITDSCLANAL</sequence>
<dbReference type="PANTHER" id="PTHR19303">
    <property type="entry name" value="TRANSPOSON"/>
    <property type="match status" value="1"/>
</dbReference>
<dbReference type="InterPro" id="IPR050863">
    <property type="entry name" value="CenT-Element_Derived"/>
</dbReference>
<gene>
    <name evidence="2" type="ORF">mPipKuh1_008580</name>
</gene>
<accession>A0A7J7V5X0</accession>
<organism evidence="2 3">
    <name type="scientific">Pipistrellus kuhlii</name>
    <name type="common">Kuhl's pipistrelle</name>
    <dbReference type="NCBI Taxonomy" id="59472"/>
    <lineage>
        <taxon>Eukaryota</taxon>
        <taxon>Metazoa</taxon>
        <taxon>Chordata</taxon>
        <taxon>Craniata</taxon>
        <taxon>Vertebrata</taxon>
        <taxon>Euteleostomi</taxon>
        <taxon>Mammalia</taxon>
        <taxon>Eutheria</taxon>
        <taxon>Laurasiatheria</taxon>
        <taxon>Chiroptera</taxon>
        <taxon>Yangochiroptera</taxon>
        <taxon>Vespertilionidae</taxon>
        <taxon>Pipistrellus</taxon>
    </lineage>
</organism>
<proteinExistence type="predicted"/>
<comment type="caution">
    <text evidence="2">The sequence shown here is derived from an EMBL/GenBank/DDBJ whole genome shotgun (WGS) entry which is preliminary data.</text>
</comment>
<dbReference type="AlphaFoldDB" id="A0A7J7V5X0"/>
<protein>
    <recommendedName>
        <fullName evidence="1">DDE-1 domain-containing protein</fullName>
    </recommendedName>
</protein>
<dbReference type="Gene3D" id="3.30.420.10">
    <property type="entry name" value="Ribonuclease H-like superfamily/Ribonuclease H"/>
    <property type="match status" value="1"/>
</dbReference>
<dbReference type="GO" id="GO:0003677">
    <property type="term" value="F:DNA binding"/>
    <property type="evidence" value="ECO:0007669"/>
    <property type="project" value="TreeGrafter"/>
</dbReference>
<name>A0A7J7V5X0_PIPKU</name>
<evidence type="ECO:0000313" key="2">
    <source>
        <dbReference type="EMBL" id="KAF6320585.1"/>
    </source>
</evidence>
<dbReference type="InterPro" id="IPR036397">
    <property type="entry name" value="RNaseH_sf"/>
</dbReference>
<evidence type="ECO:0000313" key="3">
    <source>
        <dbReference type="Proteomes" id="UP000558488"/>
    </source>
</evidence>
<keyword evidence="3" id="KW-1185">Reference proteome</keyword>
<evidence type="ECO:0000259" key="1">
    <source>
        <dbReference type="Pfam" id="PF03184"/>
    </source>
</evidence>
<dbReference type="PANTHER" id="PTHR19303:SF71">
    <property type="entry name" value="ZINC FINGER PHD-TYPE DOMAIN-CONTAINING PROTEIN"/>
    <property type="match status" value="1"/>
</dbReference>
<dbReference type="EMBL" id="JACAGB010000016">
    <property type="protein sequence ID" value="KAF6320585.1"/>
    <property type="molecule type" value="Genomic_DNA"/>
</dbReference>
<dbReference type="Proteomes" id="UP000558488">
    <property type="component" value="Unassembled WGS sequence"/>
</dbReference>
<dbReference type="InterPro" id="IPR004875">
    <property type="entry name" value="DDE_SF_endonuclease_dom"/>
</dbReference>
<feature type="domain" description="DDE-1" evidence="1">
    <location>
        <begin position="39"/>
        <end position="202"/>
    </location>
</feature>
<dbReference type="GO" id="GO:0005634">
    <property type="term" value="C:nucleus"/>
    <property type="evidence" value="ECO:0007669"/>
    <property type="project" value="TreeGrafter"/>
</dbReference>